<dbReference type="Proteomes" id="UP001345827">
    <property type="component" value="Unassembled WGS sequence"/>
</dbReference>
<keyword evidence="3" id="KW-1185">Reference proteome</keyword>
<name>A0AAV9Q4F0_9PEZI</name>
<evidence type="ECO:0000256" key="1">
    <source>
        <dbReference type="SAM" id="Coils"/>
    </source>
</evidence>
<organism evidence="2 3">
    <name type="scientific">Vermiconidia calcicola</name>
    <dbReference type="NCBI Taxonomy" id="1690605"/>
    <lineage>
        <taxon>Eukaryota</taxon>
        <taxon>Fungi</taxon>
        <taxon>Dikarya</taxon>
        <taxon>Ascomycota</taxon>
        <taxon>Pezizomycotina</taxon>
        <taxon>Dothideomycetes</taxon>
        <taxon>Dothideomycetidae</taxon>
        <taxon>Mycosphaerellales</taxon>
        <taxon>Extremaceae</taxon>
        <taxon>Vermiconidia</taxon>
    </lineage>
</organism>
<proteinExistence type="predicted"/>
<reference evidence="2 3" key="1">
    <citation type="submission" date="2023-06" db="EMBL/GenBank/DDBJ databases">
        <title>Black Yeasts Isolated from many extreme environments.</title>
        <authorList>
            <person name="Coleine C."/>
            <person name="Stajich J.E."/>
            <person name="Selbmann L."/>
        </authorList>
    </citation>
    <scope>NUCLEOTIDE SEQUENCE [LARGE SCALE GENOMIC DNA]</scope>
    <source>
        <strain evidence="2 3">CCFEE 5887</strain>
    </source>
</reference>
<protein>
    <submittedName>
        <fullName evidence="2">Uncharacterized protein</fullName>
    </submittedName>
</protein>
<evidence type="ECO:0000313" key="2">
    <source>
        <dbReference type="EMBL" id="KAK5535113.1"/>
    </source>
</evidence>
<dbReference type="EMBL" id="JAXLQG010000010">
    <property type="protein sequence ID" value="KAK5535113.1"/>
    <property type="molecule type" value="Genomic_DNA"/>
</dbReference>
<dbReference type="AlphaFoldDB" id="A0AAV9Q4F0"/>
<accession>A0AAV9Q4F0</accession>
<keyword evidence="1" id="KW-0175">Coiled coil</keyword>
<feature type="coiled-coil region" evidence="1">
    <location>
        <begin position="37"/>
        <end position="64"/>
    </location>
</feature>
<evidence type="ECO:0000313" key="3">
    <source>
        <dbReference type="Proteomes" id="UP001345827"/>
    </source>
</evidence>
<comment type="caution">
    <text evidence="2">The sequence shown here is derived from an EMBL/GenBank/DDBJ whole genome shotgun (WGS) entry which is preliminary data.</text>
</comment>
<sequence length="369" mass="41909">MYTPPRSAYGPYSHLDIPHSINGYQQPPATIVRSPPTESLRSHIKSLKDDLEDFEEKTTNQNSNRDRRIMDLEAKVHKMPQELDRIVKHNNDTTSTRVVREIEAKTTAMIAEKLDAADAAIAATNSALRTKMKDMMDAMIKETVLPRTTKQVLKYVKTEAIPQIKQESKDELMSMLSREEFGAYLMQGVEAAVQKMDLEARIRSQMECEIRGLTALKTDIQADLAREEVMLTRTDLTTALMQSAEDIVREMDLGTKLQEQLNADMRAKVGTLEIEMKAELTTAFGTASRGSASYIRRKVEEDLRAAMKEEMQDRLRPALRMEIKMELQEEMEAKFNELGSGMALRIRELEDHLALAMAQADDVVVVERE</sequence>
<gene>
    <name evidence="2" type="ORF">LTR25_006121</name>
</gene>